<dbReference type="EMBL" id="AZHD01000005">
    <property type="protein sequence ID" value="OAA63590.1"/>
    <property type="molecule type" value="Genomic_DNA"/>
</dbReference>
<accession>A0A162ML61</accession>
<reference evidence="1 2" key="1">
    <citation type="journal article" date="2016" name="Genome Biol. Evol.">
        <title>Divergent and convergent evolution of fungal pathogenicity.</title>
        <authorList>
            <person name="Shang Y."/>
            <person name="Xiao G."/>
            <person name="Zheng P."/>
            <person name="Cen K."/>
            <person name="Zhan S."/>
            <person name="Wang C."/>
        </authorList>
    </citation>
    <scope>NUCLEOTIDE SEQUENCE [LARGE SCALE GENOMIC DNA]</scope>
    <source>
        <strain evidence="1 2">RCEF 264</strain>
    </source>
</reference>
<comment type="caution">
    <text evidence="1">The sequence shown here is derived from an EMBL/GenBank/DDBJ whole genome shotgun (WGS) entry which is preliminary data.</text>
</comment>
<keyword evidence="2" id="KW-1185">Reference proteome</keyword>
<dbReference type="OrthoDB" id="288942at2759"/>
<dbReference type="AlphaFoldDB" id="A0A162ML61"/>
<dbReference type="Proteomes" id="UP000076874">
    <property type="component" value="Unassembled WGS sequence"/>
</dbReference>
<protein>
    <submittedName>
        <fullName evidence="1">Uncharacterized protein</fullName>
    </submittedName>
</protein>
<gene>
    <name evidence="1" type="ORF">SPI_03753</name>
</gene>
<name>A0A162ML61_9HYPO</name>
<dbReference type="STRING" id="1081102.A0A162ML61"/>
<sequence length="397" mass="44676">MVVSEPPPETPPAPAPAPVLSLPLPLHAQLLTASPVPQDASPLFAILPPELRSSIYTLALADYPDPAPDRAYDPDTCYTRPHYEAPRTSDTALLRTCRAVYAECWFLPFVLREQVHWLTAPDRAPPEYDRRARTHAALRAQLQQVQKQLGAGYNGALAQMAHLRVFAQMYKLERGALADLLRTPCLWPRRLTLTIRHADWWHWEDDEPLRFEAGWLPAVSAALPDSVGELCLELETLARKQDQLDAIAQQMRTKWFFRRTDGAVLYADATDGSPDGSPDRDNSTVSRWTGTSTWNCQRWIRDETSPGHIDYYVVRVPFWPQHVVARRGGRVSDEARRAAEASHFDAAKMRLALPPDYPRMTYLRVPYVPAPIMGVFPPVDVDHSSSGEDNDDGDDDA</sequence>
<evidence type="ECO:0000313" key="2">
    <source>
        <dbReference type="Proteomes" id="UP000076874"/>
    </source>
</evidence>
<proteinExistence type="predicted"/>
<evidence type="ECO:0000313" key="1">
    <source>
        <dbReference type="EMBL" id="OAA63590.1"/>
    </source>
</evidence>
<organism evidence="1 2">
    <name type="scientific">Niveomyces insectorum RCEF 264</name>
    <dbReference type="NCBI Taxonomy" id="1081102"/>
    <lineage>
        <taxon>Eukaryota</taxon>
        <taxon>Fungi</taxon>
        <taxon>Dikarya</taxon>
        <taxon>Ascomycota</taxon>
        <taxon>Pezizomycotina</taxon>
        <taxon>Sordariomycetes</taxon>
        <taxon>Hypocreomycetidae</taxon>
        <taxon>Hypocreales</taxon>
        <taxon>Cordycipitaceae</taxon>
        <taxon>Niveomyces</taxon>
    </lineage>
</organism>